<dbReference type="Proteomes" id="UP000765509">
    <property type="component" value="Unassembled WGS sequence"/>
</dbReference>
<dbReference type="OrthoDB" id="2152029at2759"/>
<name>A0A9Q3EX47_9BASI</name>
<dbReference type="AlphaFoldDB" id="A0A9Q3EX47"/>
<evidence type="ECO:0000313" key="1">
    <source>
        <dbReference type="EMBL" id="MBW0527602.1"/>
    </source>
</evidence>
<comment type="caution">
    <text evidence="1">The sequence shown here is derived from an EMBL/GenBank/DDBJ whole genome shotgun (WGS) entry which is preliminary data.</text>
</comment>
<organism evidence="1 2">
    <name type="scientific">Austropuccinia psidii MF-1</name>
    <dbReference type="NCBI Taxonomy" id="1389203"/>
    <lineage>
        <taxon>Eukaryota</taxon>
        <taxon>Fungi</taxon>
        <taxon>Dikarya</taxon>
        <taxon>Basidiomycota</taxon>
        <taxon>Pucciniomycotina</taxon>
        <taxon>Pucciniomycetes</taxon>
        <taxon>Pucciniales</taxon>
        <taxon>Sphaerophragmiaceae</taxon>
        <taxon>Austropuccinia</taxon>
    </lineage>
</organism>
<protein>
    <submittedName>
        <fullName evidence="1">Uncharacterized protein</fullName>
    </submittedName>
</protein>
<keyword evidence="2" id="KW-1185">Reference proteome</keyword>
<evidence type="ECO:0000313" key="2">
    <source>
        <dbReference type="Proteomes" id="UP000765509"/>
    </source>
</evidence>
<gene>
    <name evidence="1" type="ORF">O181_067317</name>
</gene>
<dbReference type="EMBL" id="AVOT02033663">
    <property type="protein sequence ID" value="MBW0527602.1"/>
    <property type="molecule type" value="Genomic_DNA"/>
</dbReference>
<proteinExistence type="predicted"/>
<sequence>MPTSKPYTEKIQNTLPRRVNLSSQIPTTLNQETPRNTTPIMKIKAKVYSLWFDGKYFKRFIKKVENIAEIERESGRGIARHIAFWTNDEEISYHIEGMPEYETAYWDQFKVDIKRRWGKVSPEKKI</sequence>
<accession>A0A9Q3EX47</accession>
<reference evidence="1" key="1">
    <citation type="submission" date="2021-03" db="EMBL/GenBank/DDBJ databases">
        <title>Draft genome sequence of rust myrtle Austropuccinia psidii MF-1, a brazilian biotype.</title>
        <authorList>
            <person name="Quecine M.C."/>
            <person name="Pachon D.M.R."/>
            <person name="Bonatelli M.L."/>
            <person name="Correr F.H."/>
            <person name="Franceschini L.M."/>
            <person name="Leite T.F."/>
            <person name="Margarido G.R.A."/>
            <person name="Almeida C.A."/>
            <person name="Ferrarezi J.A."/>
            <person name="Labate C.A."/>
        </authorList>
    </citation>
    <scope>NUCLEOTIDE SEQUENCE</scope>
    <source>
        <strain evidence="1">MF-1</strain>
    </source>
</reference>